<proteinExistence type="predicted"/>
<sequence length="154" mass="16485">MTQNEVDFLPLRVTGVTAAGKRKFDAERKRKLIEASLQPGASIAGLALKAGVNANRLHKWIQLRKRANAAAATASNEPLPSAFVPVVTVNEVAPVRTNPEPVSVRRTSHRYESAKTATPARLSAQLPNGVTLQFECAAHDGALVKAMIEVLGAR</sequence>
<evidence type="ECO:0000313" key="2">
    <source>
        <dbReference type="Proteomes" id="UP000235347"/>
    </source>
</evidence>
<dbReference type="Proteomes" id="UP000235347">
    <property type="component" value="Unassembled WGS sequence"/>
</dbReference>
<dbReference type="NCBIfam" id="NF047595">
    <property type="entry name" value="IS66_ISRel24_TnpA"/>
    <property type="match status" value="1"/>
</dbReference>
<gene>
    <name evidence="1" type="ORF">C0Z19_18660</name>
</gene>
<name>A0A2N7VWC1_9BURK</name>
<keyword evidence="2" id="KW-1185">Reference proteome</keyword>
<dbReference type="RefSeq" id="WP_102611314.1">
    <property type="nucleotide sequence ID" value="NZ_CADIKD010000012.1"/>
</dbReference>
<evidence type="ECO:0000313" key="1">
    <source>
        <dbReference type="EMBL" id="PMS21447.1"/>
    </source>
</evidence>
<comment type="caution">
    <text evidence="1">The sequence shown here is derived from an EMBL/GenBank/DDBJ whole genome shotgun (WGS) entry which is preliminary data.</text>
</comment>
<evidence type="ECO:0008006" key="3">
    <source>
        <dbReference type="Google" id="ProtNLM"/>
    </source>
</evidence>
<dbReference type="AlphaFoldDB" id="A0A2N7VWC1"/>
<dbReference type="GO" id="GO:0006313">
    <property type="term" value="P:DNA transposition"/>
    <property type="evidence" value="ECO:0007669"/>
    <property type="project" value="InterPro"/>
</dbReference>
<protein>
    <recommendedName>
        <fullName evidence="3">Transposase</fullName>
    </recommendedName>
</protein>
<dbReference type="EMBL" id="PNYB01000016">
    <property type="protein sequence ID" value="PMS21447.1"/>
    <property type="molecule type" value="Genomic_DNA"/>
</dbReference>
<dbReference type="InterPro" id="IPR002514">
    <property type="entry name" value="Transposase_8"/>
</dbReference>
<dbReference type="GO" id="GO:0043565">
    <property type="term" value="F:sequence-specific DNA binding"/>
    <property type="evidence" value="ECO:0007669"/>
    <property type="project" value="InterPro"/>
</dbReference>
<dbReference type="SUPFAM" id="SSF48295">
    <property type="entry name" value="TrpR-like"/>
    <property type="match status" value="1"/>
</dbReference>
<dbReference type="Pfam" id="PF01527">
    <property type="entry name" value="HTH_Tnp_1"/>
    <property type="match status" value="1"/>
</dbReference>
<dbReference type="GO" id="GO:0004803">
    <property type="term" value="F:transposase activity"/>
    <property type="evidence" value="ECO:0007669"/>
    <property type="project" value="InterPro"/>
</dbReference>
<organism evidence="1 2">
    <name type="scientific">Trinickia soli</name>
    <dbReference type="NCBI Taxonomy" id="380675"/>
    <lineage>
        <taxon>Bacteria</taxon>
        <taxon>Pseudomonadati</taxon>
        <taxon>Pseudomonadota</taxon>
        <taxon>Betaproteobacteria</taxon>
        <taxon>Burkholderiales</taxon>
        <taxon>Burkholderiaceae</taxon>
        <taxon>Trinickia</taxon>
    </lineage>
</organism>
<accession>A0A2N7VWC1</accession>
<dbReference type="InterPro" id="IPR010921">
    <property type="entry name" value="Trp_repressor/repl_initiator"/>
</dbReference>
<reference evidence="1 2" key="1">
    <citation type="submission" date="2018-01" db="EMBL/GenBank/DDBJ databases">
        <title>Whole genome analyses suggest that Burkholderia sensu lato contains two further novel genera in the rhizoxinica-symbiotica group Mycetohabitans gen. nov., and Trinickia gen. nov.: implications for the evolution of diazotrophy and nodulation in the Burkholderiaceae.</title>
        <authorList>
            <person name="Estrada-de los Santos P."/>
            <person name="Palmer M."/>
            <person name="Chavez-Ramirez B."/>
            <person name="Beukes C."/>
            <person name="Steenkamp E.T."/>
            <person name="Hirsch A.M."/>
            <person name="Manyaka P."/>
            <person name="Maluk M."/>
            <person name="Lafos M."/>
            <person name="Crook M."/>
            <person name="Gross E."/>
            <person name="Simon M.F."/>
            <person name="Bueno dos Reis Junior F."/>
            <person name="Poole P.S."/>
            <person name="Venter S.N."/>
            <person name="James E.K."/>
        </authorList>
    </citation>
    <scope>NUCLEOTIDE SEQUENCE [LARGE SCALE GENOMIC DNA]</scope>
    <source>
        <strain evidence="1 2">GP25-8</strain>
    </source>
</reference>